<dbReference type="Pfam" id="PF12773">
    <property type="entry name" value="DZR"/>
    <property type="match status" value="1"/>
</dbReference>
<organism evidence="4">
    <name type="scientific">Mariniphaga anaerophila</name>
    <dbReference type="NCBI Taxonomy" id="1484053"/>
    <lineage>
        <taxon>Bacteria</taxon>
        <taxon>Pseudomonadati</taxon>
        <taxon>Bacteroidota</taxon>
        <taxon>Bacteroidia</taxon>
        <taxon>Marinilabiliales</taxon>
        <taxon>Prolixibacteraceae</taxon>
        <taxon>Mariniphaga</taxon>
    </lineage>
</organism>
<proteinExistence type="predicted"/>
<feature type="region of interest" description="Disordered" evidence="1">
    <location>
        <begin position="52"/>
        <end position="102"/>
    </location>
</feature>
<comment type="caution">
    <text evidence="4">The sequence shown here is derived from an EMBL/GenBank/DDBJ whole genome shotgun (WGS) entry which is preliminary data.</text>
</comment>
<keyword evidence="2" id="KW-1133">Transmembrane helix</keyword>
<feature type="non-terminal residue" evidence="4">
    <location>
        <position position="720"/>
    </location>
</feature>
<feature type="transmembrane region" description="Helical" evidence="2">
    <location>
        <begin position="106"/>
        <end position="130"/>
    </location>
</feature>
<evidence type="ECO:0000259" key="3">
    <source>
        <dbReference type="Pfam" id="PF12773"/>
    </source>
</evidence>
<keyword evidence="2" id="KW-0812">Transmembrane</keyword>
<evidence type="ECO:0000313" key="4">
    <source>
        <dbReference type="EMBL" id="HDR53023.1"/>
    </source>
</evidence>
<dbReference type="EMBL" id="DSDK01000875">
    <property type="protein sequence ID" value="HDR53023.1"/>
    <property type="molecule type" value="Genomic_DNA"/>
</dbReference>
<sequence length="720" mass="81502">MPFCTNCGNENPPGARFCGNCGTEQYKSQASCPKCGKALQENEKFCSSCGNPVKTEPPKPPVQPKSEEPKLTKEGRKIITGGTKPESSTPNSLQGKKTQPPKKRGCLGCLLKTILIVITLLAALIAVLYFTTDWWDDYKGETLSEQPVEKDSKPDTKKATVKVSTSGTLESLYNKKVNTDSTHAIIKAAENLTVVLPAGMFDGEEELEIKRLKPVPLPNGKNASEVVDITIGNMHEFDDVIEIQYDVPAGFNPNQHFAQCFSPKGRVWKQVLCYYDPDIRKIRAFSNHLSMFAFTFQTIKLEHDPLMVVGDESNKLWGRLTSTAQVKILEGYDPAKIMQQQNNDYLAACWGATMELYGLEATGLSFAENVLDMSQLSDFNNMVGNLGYGLALVNSAMDAQKGNKEKAVLETLKNTYNFAAGKIINTRVLNIAFIGVFAIDYALTTFANEAISGRTNLYRAVFDNFNYYQRTTGGKKLRWWKKEIYWRMEDAKDASKFEEIVEQVIQEYIQDFWDSSAERAIIQAELQKHGWTFSGGINTKLKEDLNKEFRIYILQYIQPVIERLHQNYLYKAREEMQENASNLAKMLNTQYRIKCTLDLEDEEDTEHYKGFKIAFNVAEKEIEKLWEGFLNKEAQMDFPCTYAGFIDAGMPANATLYIPVNEEEDKFEEIKQSFKFQTKNGTVPVIFQIKKELADGPWQFEDYEASELYSFVEGIAEAVL</sequence>
<dbReference type="AlphaFoldDB" id="A0A831LNJ1"/>
<keyword evidence="2" id="KW-0472">Membrane</keyword>
<gene>
    <name evidence="4" type="ORF">ENN90_15615</name>
</gene>
<feature type="compositionally biased region" description="Basic and acidic residues" evidence="1">
    <location>
        <begin position="65"/>
        <end position="77"/>
    </location>
</feature>
<evidence type="ECO:0000256" key="2">
    <source>
        <dbReference type="SAM" id="Phobius"/>
    </source>
</evidence>
<reference evidence="4" key="1">
    <citation type="journal article" date="2020" name="mSystems">
        <title>Genome- and Community-Level Interaction Insights into Carbon Utilization and Element Cycling Functions of Hydrothermarchaeota in Hydrothermal Sediment.</title>
        <authorList>
            <person name="Zhou Z."/>
            <person name="Liu Y."/>
            <person name="Xu W."/>
            <person name="Pan J."/>
            <person name="Luo Z.H."/>
            <person name="Li M."/>
        </authorList>
    </citation>
    <scope>NUCLEOTIDE SEQUENCE [LARGE SCALE GENOMIC DNA]</scope>
    <source>
        <strain evidence="4">SpSt-1217</strain>
    </source>
</reference>
<dbReference type="Proteomes" id="UP000886047">
    <property type="component" value="Unassembled WGS sequence"/>
</dbReference>
<accession>A0A831LNJ1</accession>
<evidence type="ECO:0000256" key="1">
    <source>
        <dbReference type="SAM" id="MobiDB-lite"/>
    </source>
</evidence>
<name>A0A831LNJ1_9BACT</name>
<feature type="domain" description="DZANK-type" evidence="3">
    <location>
        <begin position="4"/>
        <end position="50"/>
    </location>
</feature>
<dbReference type="InterPro" id="IPR025874">
    <property type="entry name" value="DZR"/>
</dbReference>
<feature type="compositionally biased region" description="Polar residues" evidence="1">
    <location>
        <begin position="85"/>
        <end position="97"/>
    </location>
</feature>
<protein>
    <submittedName>
        <fullName evidence="4">Zinc ribbon domain-containing protein</fullName>
    </submittedName>
</protein>